<dbReference type="EC" id="3.2.1.51" evidence="3"/>
<evidence type="ECO:0000256" key="5">
    <source>
        <dbReference type="ARBA" id="ARBA00022801"/>
    </source>
</evidence>
<dbReference type="GO" id="GO:0006004">
    <property type="term" value="P:fucose metabolic process"/>
    <property type="evidence" value="ECO:0007669"/>
    <property type="project" value="InterPro"/>
</dbReference>
<feature type="site" description="May be important for catalysis" evidence="7">
    <location>
        <position position="245"/>
    </location>
</feature>
<evidence type="ECO:0000256" key="2">
    <source>
        <dbReference type="ARBA" id="ARBA00007951"/>
    </source>
</evidence>
<dbReference type="InterPro" id="IPR016286">
    <property type="entry name" value="FUC_metazoa-typ"/>
</dbReference>
<dbReference type="GO" id="GO:0005764">
    <property type="term" value="C:lysosome"/>
    <property type="evidence" value="ECO:0007669"/>
    <property type="project" value="TreeGrafter"/>
</dbReference>
<dbReference type="InterPro" id="IPR057739">
    <property type="entry name" value="Glyco_hydro_29_N"/>
</dbReference>
<dbReference type="PANTHER" id="PTHR10030:SF37">
    <property type="entry name" value="ALPHA-L-FUCOSIDASE-RELATED"/>
    <property type="match status" value="1"/>
</dbReference>
<dbReference type="SUPFAM" id="SSF51445">
    <property type="entry name" value="(Trans)glycosidases"/>
    <property type="match status" value="1"/>
</dbReference>
<dbReference type="PANTHER" id="PTHR10030">
    <property type="entry name" value="ALPHA-L-FUCOSIDASE"/>
    <property type="match status" value="1"/>
</dbReference>
<evidence type="ECO:0000313" key="9">
    <source>
        <dbReference type="EMBL" id="MBA4863697.1"/>
    </source>
</evidence>
<dbReference type="PRINTS" id="PR00741">
    <property type="entry name" value="GLHYDRLASE29"/>
</dbReference>
<dbReference type="EMBL" id="JACEQY010000022">
    <property type="protein sequence ID" value="MBA4863697.1"/>
    <property type="molecule type" value="Genomic_DNA"/>
</dbReference>
<dbReference type="InterPro" id="IPR017853">
    <property type="entry name" value="GH"/>
</dbReference>
<comment type="similarity">
    <text evidence="2">Belongs to the glycosyl hydrolase 29 family.</text>
</comment>
<dbReference type="RefSeq" id="WP_181865408.1">
    <property type="nucleotide sequence ID" value="NZ_JACEQY010000022.1"/>
</dbReference>
<gene>
    <name evidence="9" type="ORF">H1V43_20380</name>
</gene>
<dbReference type="AlphaFoldDB" id="A0A7W2D2Q8"/>
<keyword evidence="5" id="KW-0378">Hydrolase</keyword>
<name>A0A7W2D2Q8_9ACTN</name>
<dbReference type="Pfam" id="PF01120">
    <property type="entry name" value="Alpha_L_fucos"/>
    <property type="match status" value="1"/>
</dbReference>
<evidence type="ECO:0000259" key="8">
    <source>
        <dbReference type="Pfam" id="PF01120"/>
    </source>
</evidence>
<evidence type="ECO:0000256" key="6">
    <source>
        <dbReference type="ARBA" id="ARBA00023295"/>
    </source>
</evidence>
<proteinExistence type="inferred from homology"/>
<sequence>MAMQPWFPDAKLGIFIHWGIYAVDGVQESWSFFEGDVPHDQYMAQLDRFTAAKYDPREWAELFARAGARYAVLTSRHHDGVALWDTAQGDLNVVRHTPAGRDLLGPYADALRDQGLKVGFYYAHNDWNHPDYASTRYEGRPPEQEDNPYAEVPKEREDLEAWARYLDYRDAQVRELCTRYRPDVLWFDGEWERTEEQWRIGELAELIRSEVPDCVLNARVLSEGDYATPEQGVPIVPPEGPWELCLTINDSWGYRHHDHNHKSTGQLIRYFTETIGAGGNLLLDVGPKEDGTIPAEQVERLEGLGAWIARHADAVYGTVRGLPAGHHYGPSTLSTDRRTLYLTVFDIPRGSIGVRGLRTPVHRVSVLGTGTELGHKVIGGLHEAPGVLWIDAPAAANLDDYATVLAVELDGELDLYRGGGRF</sequence>
<dbReference type="InterPro" id="IPR000933">
    <property type="entry name" value="Glyco_hydro_29"/>
</dbReference>
<keyword evidence="4" id="KW-0732">Signal</keyword>
<organism evidence="9 10">
    <name type="scientific">Streptomyces himalayensis subsp. aureolus</name>
    <dbReference type="NCBI Taxonomy" id="2758039"/>
    <lineage>
        <taxon>Bacteria</taxon>
        <taxon>Bacillati</taxon>
        <taxon>Actinomycetota</taxon>
        <taxon>Actinomycetes</taxon>
        <taxon>Kitasatosporales</taxon>
        <taxon>Streptomycetaceae</taxon>
        <taxon>Streptomyces</taxon>
        <taxon>Streptomyces himalayensis</taxon>
    </lineage>
</organism>
<accession>A0A7W2D2Q8</accession>
<protein>
    <recommendedName>
        <fullName evidence="3">alpha-L-fucosidase</fullName>
        <ecNumber evidence="3">3.2.1.51</ecNumber>
    </recommendedName>
</protein>
<dbReference type="GO" id="GO:0004560">
    <property type="term" value="F:alpha-L-fucosidase activity"/>
    <property type="evidence" value="ECO:0007669"/>
    <property type="project" value="InterPro"/>
</dbReference>
<keyword evidence="10" id="KW-1185">Reference proteome</keyword>
<keyword evidence="6" id="KW-0326">Glycosidase</keyword>
<comment type="caution">
    <text evidence="9">The sequence shown here is derived from an EMBL/GenBank/DDBJ whole genome shotgun (WGS) entry which is preliminary data.</text>
</comment>
<evidence type="ECO:0000256" key="7">
    <source>
        <dbReference type="PIRSR" id="PIRSR001092-1"/>
    </source>
</evidence>
<evidence type="ECO:0000256" key="4">
    <source>
        <dbReference type="ARBA" id="ARBA00022729"/>
    </source>
</evidence>
<reference evidence="9 10" key="1">
    <citation type="submission" date="2020-07" db="EMBL/GenBank/DDBJ databases">
        <title>Streptomyces isolated from Indian soil.</title>
        <authorList>
            <person name="Mandal S."/>
            <person name="Maiti P.K."/>
        </authorList>
    </citation>
    <scope>NUCLEOTIDE SEQUENCE [LARGE SCALE GENOMIC DNA]</scope>
    <source>
        <strain evidence="9 10">PSKA54</strain>
    </source>
</reference>
<dbReference type="PIRSF" id="PIRSF001092">
    <property type="entry name" value="Alpha-L-fucosidase"/>
    <property type="match status" value="1"/>
</dbReference>
<dbReference type="Gene3D" id="3.20.20.80">
    <property type="entry name" value="Glycosidases"/>
    <property type="match status" value="1"/>
</dbReference>
<dbReference type="SMART" id="SM00812">
    <property type="entry name" value="Alpha_L_fucos"/>
    <property type="match status" value="1"/>
</dbReference>
<dbReference type="GO" id="GO:0016139">
    <property type="term" value="P:glycoside catabolic process"/>
    <property type="evidence" value="ECO:0007669"/>
    <property type="project" value="TreeGrafter"/>
</dbReference>
<evidence type="ECO:0000256" key="1">
    <source>
        <dbReference type="ARBA" id="ARBA00004071"/>
    </source>
</evidence>
<evidence type="ECO:0000256" key="3">
    <source>
        <dbReference type="ARBA" id="ARBA00012662"/>
    </source>
</evidence>
<feature type="domain" description="Glycoside hydrolase family 29 N-terminal" evidence="8">
    <location>
        <begin position="3"/>
        <end position="311"/>
    </location>
</feature>
<evidence type="ECO:0000313" key="10">
    <source>
        <dbReference type="Proteomes" id="UP000586976"/>
    </source>
</evidence>
<dbReference type="Proteomes" id="UP000586976">
    <property type="component" value="Unassembled WGS sequence"/>
</dbReference>
<comment type="function">
    <text evidence="1">Alpha-L-fucosidase is responsible for hydrolyzing the alpha-1,6-linked fucose joined to the reducing-end N-acetylglucosamine of the carbohydrate moieties of glycoproteins.</text>
</comment>